<dbReference type="EMBL" id="QZWG01000006">
    <property type="protein sequence ID" value="RZC07523.1"/>
    <property type="molecule type" value="Genomic_DNA"/>
</dbReference>
<dbReference type="AlphaFoldDB" id="A0A445K9P1"/>
<dbReference type="Proteomes" id="UP000289340">
    <property type="component" value="Chromosome 6"/>
</dbReference>
<feature type="transmembrane region" description="Helical" evidence="1">
    <location>
        <begin position="77"/>
        <end position="99"/>
    </location>
</feature>
<proteinExistence type="predicted"/>
<keyword evidence="1" id="KW-0472">Membrane</keyword>
<name>A0A445K9P1_GLYSO</name>
<comment type="caution">
    <text evidence="2">The sequence shown here is derived from an EMBL/GenBank/DDBJ whole genome shotgun (WGS) entry which is preliminary data.</text>
</comment>
<keyword evidence="1" id="KW-1133">Transmembrane helix</keyword>
<evidence type="ECO:0000256" key="1">
    <source>
        <dbReference type="SAM" id="Phobius"/>
    </source>
</evidence>
<keyword evidence="3" id="KW-1185">Reference proteome</keyword>
<protein>
    <submittedName>
        <fullName evidence="2">Uncharacterized protein</fullName>
    </submittedName>
</protein>
<accession>A0A445K9P1</accession>
<gene>
    <name evidence="2" type="ORF">D0Y65_014695</name>
</gene>
<evidence type="ECO:0000313" key="3">
    <source>
        <dbReference type="Proteomes" id="UP000289340"/>
    </source>
</evidence>
<sequence length="157" mass="18207">MVGLCINRCGILRESYYQYPAITSYAALLKQLEDIIDAIMLDNFLNFLQVSCCRGNFSCFVILRACHHVLYDPSFQAVLGFPFVVCFSTFLPICLRAFWQTLTRKRERRQTLWLFFGDISLMHCTPAGKGKFLNDRKQPLRFQDKAAYSYPLRIPAV</sequence>
<evidence type="ECO:0000313" key="2">
    <source>
        <dbReference type="EMBL" id="RZC07523.1"/>
    </source>
</evidence>
<keyword evidence="1" id="KW-0812">Transmembrane</keyword>
<reference evidence="2 3" key="1">
    <citation type="submission" date="2018-09" db="EMBL/GenBank/DDBJ databases">
        <title>A high-quality reference genome of wild soybean provides a powerful tool to mine soybean genomes.</title>
        <authorList>
            <person name="Xie M."/>
            <person name="Chung C.Y.L."/>
            <person name="Li M.-W."/>
            <person name="Wong F.-L."/>
            <person name="Chan T.-F."/>
            <person name="Lam H.-M."/>
        </authorList>
    </citation>
    <scope>NUCLEOTIDE SEQUENCE [LARGE SCALE GENOMIC DNA]</scope>
    <source>
        <strain evidence="3">cv. W05</strain>
        <tissue evidence="2">Hypocotyl of etiolated seedlings</tissue>
    </source>
</reference>
<organism evidence="2 3">
    <name type="scientific">Glycine soja</name>
    <name type="common">Wild soybean</name>
    <dbReference type="NCBI Taxonomy" id="3848"/>
    <lineage>
        <taxon>Eukaryota</taxon>
        <taxon>Viridiplantae</taxon>
        <taxon>Streptophyta</taxon>
        <taxon>Embryophyta</taxon>
        <taxon>Tracheophyta</taxon>
        <taxon>Spermatophyta</taxon>
        <taxon>Magnoliopsida</taxon>
        <taxon>eudicotyledons</taxon>
        <taxon>Gunneridae</taxon>
        <taxon>Pentapetalae</taxon>
        <taxon>rosids</taxon>
        <taxon>fabids</taxon>
        <taxon>Fabales</taxon>
        <taxon>Fabaceae</taxon>
        <taxon>Papilionoideae</taxon>
        <taxon>50 kb inversion clade</taxon>
        <taxon>NPAAA clade</taxon>
        <taxon>indigoferoid/millettioid clade</taxon>
        <taxon>Phaseoleae</taxon>
        <taxon>Glycine</taxon>
        <taxon>Glycine subgen. Soja</taxon>
    </lineage>
</organism>